<accession>A0A512MGM5</accession>
<dbReference type="SMART" id="SM00530">
    <property type="entry name" value="HTH_XRE"/>
    <property type="match status" value="1"/>
</dbReference>
<dbReference type="AlphaFoldDB" id="A0A512MGM5"/>
<reference evidence="3 4" key="1">
    <citation type="submission" date="2019-07" db="EMBL/GenBank/DDBJ databases">
        <title>Whole genome shotgun sequence of Brevifollis gellanilyticus NBRC 108608.</title>
        <authorList>
            <person name="Hosoyama A."/>
            <person name="Uohara A."/>
            <person name="Ohji S."/>
            <person name="Ichikawa N."/>
        </authorList>
    </citation>
    <scope>NUCLEOTIDE SEQUENCE [LARGE SCALE GENOMIC DNA]</scope>
    <source>
        <strain evidence="3 4">NBRC 108608</strain>
    </source>
</reference>
<organism evidence="3 4">
    <name type="scientific">Brevifollis gellanilyticus</name>
    <dbReference type="NCBI Taxonomy" id="748831"/>
    <lineage>
        <taxon>Bacteria</taxon>
        <taxon>Pseudomonadati</taxon>
        <taxon>Verrucomicrobiota</taxon>
        <taxon>Verrucomicrobiia</taxon>
        <taxon>Verrucomicrobiales</taxon>
        <taxon>Verrucomicrobiaceae</taxon>
    </lineage>
</organism>
<proteinExistence type="predicted"/>
<evidence type="ECO:0000256" key="1">
    <source>
        <dbReference type="ARBA" id="ARBA00023125"/>
    </source>
</evidence>
<dbReference type="Proteomes" id="UP000321577">
    <property type="component" value="Unassembled WGS sequence"/>
</dbReference>
<feature type="domain" description="HTH cro/C1-type" evidence="2">
    <location>
        <begin position="18"/>
        <end position="72"/>
    </location>
</feature>
<dbReference type="CDD" id="cd00093">
    <property type="entry name" value="HTH_XRE"/>
    <property type="match status" value="1"/>
</dbReference>
<evidence type="ECO:0000313" key="3">
    <source>
        <dbReference type="EMBL" id="GEP45878.1"/>
    </source>
</evidence>
<evidence type="ECO:0000259" key="2">
    <source>
        <dbReference type="PROSITE" id="PS50943"/>
    </source>
</evidence>
<evidence type="ECO:0000313" key="4">
    <source>
        <dbReference type="Proteomes" id="UP000321577"/>
    </source>
</evidence>
<dbReference type="RefSeq" id="WP_146855241.1">
    <property type="nucleotide sequence ID" value="NZ_BKAG01000061.1"/>
</dbReference>
<protein>
    <recommendedName>
        <fullName evidence="2">HTH cro/C1-type domain-containing protein</fullName>
    </recommendedName>
</protein>
<dbReference type="EMBL" id="BKAG01000061">
    <property type="protein sequence ID" value="GEP45878.1"/>
    <property type="molecule type" value="Genomic_DNA"/>
</dbReference>
<keyword evidence="4" id="KW-1185">Reference proteome</keyword>
<dbReference type="OrthoDB" id="2902336at2"/>
<dbReference type="Pfam" id="PF01381">
    <property type="entry name" value="HTH_3"/>
    <property type="match status" value="1"/>
</dbReference>
<dbReference type="InterPro" id="IPR010982">
    <property type="entry name" value="Lambda_DNA-bd_dom_sf"/>
</dbReference>
<dbReference type="InterPro" id="IPR001387">
    <property type="entry name" value="Cro/C1-type_HTH"/>
</dbReference>
<dbReference type="PANTHER" id="PTHR46797:SF1">
    <property type="entry name" value="METHYLPHOSPHONATE SYNTHASE"/>
    <property type="match status" value="1"/>
</dbReference>
<dbReference type="SUPFAM" id="SSF47413">
    <property type="entry name" value="lambda repressor-like DNA-binding domains"/>
    <property type="match status" value="1"/>
</dbReference>
<dbReference type="GO" id="GO:0003700">
    <property type="term" value="F:DNA-binding transcription factor activity"/>
    <property type="evidence" value="ECO:0007669"/>
    <property type="project" value="TreeGrafter"/>
</dbReference>
<name>A0A512MGM5_9BACT</name>
<gene>
    <name evidence="3" type="ORF">BGE01nite_51690</name>
</gene>
<dbReference type="InterPro" id="IPR050807">
    <property type="entry name" value="TransReg_Diox_bact_type"/>
</dbReference>
<comment type="caution">
    <text evidence="3">The sequence shown here is derived from an EMBL/GenBank/DDBJ whole genome shotgun (WGS) entry which is preliminary data.</text>
</comment>
<keyword evidence="1" id="KW-0238">DNA-binding</keyword>
<dbReference type="Gene3D" id="1.10.260.40">
    <property type="entry name" value="lambda repressor-like DNA-binding domains"/>
    <property type="match status" value="1"/>
</dbReference>
<dbReference type="PANTHER" id="PTHR46797">
    <property type="entry name" value="HTH-TYPE TRANSCRIPTIONAL REGULATOR"/>
    <property type="match status" value="1"/>
</dbReference>
<dbReference type="PROSITE" id="PS50943">
    <property type="entry name" value="HTH_CROC1"/>
    <property type="match status" value="1"/>
</dbReference>
<dbReference type="GO" id="GO:0005829">
    <property type="term" value="C:cytosol"/>
    <property type="evidence" value="ECO:0007669"/>
    <property type="project" value="TreeGrafter"/>
</dbReference>
<dbReference type="GO" id="GO:0003677">
    <property type="term" value="F:DNA binding"/>
    <property type="evidence" value="ECO:0007669"/>
    <property type="project" value="UniProtKB-KW"/>
</dbReference>
<sequence>MSNGSQINPTERRLVLLLKEERLKQNLSATALAESIGVSRTTITHLENDQARPTLWVLLQIAHGLKLNLADFLAQASSGRRR</sequence>